<evidence type="ECO:0000256" key="6">
    <source>
        <dbReference type="PIRSR" id="PIRSR000337-1"/>
    </source>
</evidence>
<feature type="binding site" evidence="6">
    <location>
        <position position="231"/>
    </location>
    <ligand>
        <name>FMN</name>
        <dbReference type="ChEBI" id="CHEBI:58210"/>
    </ligand>
</feature>
<proteinExistence type="inferred from homology"/>
<dbReference type="PIRSF" id="PIRSF000337">
    <property type="entry name" value="NTA_MOA"/>
    <property type="match status" value="1"/>
</dbReference>
<reference evidence="8" key="1">
    <citation type="submission" date="2022-10" db="EMBL/GenBank/DDBJ databases">
        <title>The WGS of Solirubrobacter phytolaccae KCTC 29190.</title>
        <authorList>
            <person name="Jiang Z."/>
        </authorList>
    </citation>
    <scope>NUCLEOTIDE SEQUENCE</scope>
    <source>
        <strain evidence="8">KCTC 29190</strain>
    </source>
</reference>
<dbReference type="NCBIfam" id="TIGR03860">
    <property type="entry name" value="FMN_nitrolo"/>
    <property type="match status" value="1"/>
</dbReference>
<evidence type="ECO:0000313" key="9">
    <source>
        <dbReference type="Proteomes" id="UP001147653"/>
    </source>
</evidence>
<keyword evidence="4" id="KW-0503">Monooxygenase</keyword>
<keyword evidence="3" id="KW-0560">Oxidoreductase</keyword>
<dbReference type="AlphaFoldDB" id="A0A9X3NMH0"/>
<feature type="binding site" evidence="6">
    <location>
        <position position="59"/>
    </location>
    <ligand>
        <name>FMN</name>
        <dbReference type="ChEBI" id="CHEBI:58210"/>
    </ligand>
</feature>
<dbReference type="Proteomes" id="UP001147653">
    <property type="component" value="Unassembled WGS sequence"/>
</dbReference>
<evidence type="ECO:0000313" key="8">
    <source>
        <dbReference type="EMBL" id="MDA0184137.1"/>
    </source>
</evidence>
<keyword evidence="1 6" id="KW-0285">Flavoprotein</keyword>
<dbReference type="InterPro" id="IPR036661">
    <property type="entry name" value="Luciferase-like_sf"/>
</dbReference>
<evidence type="ECO:0000256" key="2">
    <source>
        <dbReference type="ARBA" id="ARBA00022643"/>
    </source>
</evidence>
<dbReference type="InterPro" id="IPR051260">
    <property type="entry name" value="Diverse_substr_monoxygenases"/>
</dbReference>
<dbReference type="InterPro" id="IPR016215">
    <property type="entry name" value="NTA_MOA"/>
</dbReference>
<keyword evidence="9" id="KW-1185">Reference proteome</keyword>
<sequence>MPRPPLRFSAFVMNTASHIVHGLWRDPEGEQLRFNELDLWVDLAKRLEAGGFDAIFFADVVGVYGDYRGGWAHHAELGLQIPSNDPLVILSALASHTQHLGLAFTAGPIQQPPYNFARQVATLDHASNGRIAWNIVTSALANGWKNFGHDDLLSHDDRYAFADEYLDVLYKLWEGSWDEDALEQDRGSGRHADPSKIHAINHVSEHWKVQGPFLSAPSPQRTPLLFQAGSSKVGRDFAARHAEAQFIVSPGAEQARVLIDDTRRLVEAHGRHRDDLKFFQGLSFVVGSTEEEALRKEAELEEKIDIDGQIAHFGGSLGVDLGAYEPDTPIDVIHTEGGQSGLAWLREATNGRTPTLEDVVRLRTRNTRVTGTPEQIADELARWSEAGVDGINVVNATIPGSYQEFIDHVLPVLRERGLAQREYTPGTLRRKLFGNDRLSERHPAARYRGAFRSQVPVG</sequence>
<dbReference type="PANTHER" id="PTHR30011:SF16">
    <property type="entry name" value="C2H2 FINGER DOMAIN TRANSCRIPTION FACTOR (EUROFUNG)-RELATED"/>
    <property type="match status" value="1"/>
</dbReference>
<organism evidence="8 9">
    <name type="scientific">Solirubrobacter phytolaccae</name>
    <dbReference type="NCBI Taxonomy" id="1404360"/>
    <lineage>
        <taxon>Bacteria</taxon>
        <taxon>Bacillati</taxon>
        <taxon>Actinomycetota</taxon>
        <taxon>Thermoleophilia</taxon>
        <taxon>Solirubrobacterales</taxon>
        <taxon>Solirubrobacteraceae</taxon>
        <taxon>Solirubrobacter</taxon>
    </lineage>
</organism>
<dbReference type="GO" id="GO:0016705">
    <property type="term" value="F:oxidoreductase activity, acting on paired donors, with incorporation or reduction of molecular oxygen"/>
    <property type="evidence" value="ECO:0007669"/>
    <property type="project" value="InterPro"/>
</dbReference>
<comment type="similarity">
    <text evidence="5">Belongs to the NtaA/SnaA/DszA monooxygenase family.</text>
</comment>
<evidence type="ECO:0000256" key="4">
    <source>
        <dbReference type="ARBA" id="ARBA00023033"/>
    </source>
</evidence>
<dbReference type="EMBL" id="JAPDDP010000069">
    <property type="protein sequence ID" value="MDA0184137.1"/>
    <property type="molecule type" value="Genomic_DNA"/>
</dbReference>
<feature type="binding site" evidence="6">
    <location>
        <position position="159"/>
    </location>
    <ligand>
        <name>FMN</name>
        <dbReference type="ChEBI" id="CHEBI:58210"/>
    </ligand>
</feature>
<accession>A0A9X3NMH0</accession>
<gene>
    <name evidence="8" type="ORF">OJ997_27760</name>
</gene>
<dbReference type="PANTHER" id="PTHR30011">
    <property type="entry name" value="ALKANESULFONATE MONOOXYGENASE-RELATED"/>
    <property type="match status" value="1"/>
</dbReference>
<dbReference type="InterPro" id="IPR011251">
    <property type="entry name" value="Luciferase-like_dom"/>
</dbReference>
<comment type="caution">
    <text evidence="8">The sequence shown here is derived from an EMBL/GenBank/DDBJ whole genome shotgun (WGS) entry which is preliminary data.</text>
</comment>
<evidence type="ECO:0000256" key="3">
    <source>
        <dbReference type="ARBA" id="ARBA00023002"/>
    </source>
</evidence>
<evidence type="ECO:0000256" key="5">
    <source>
        <dbReference type="ARBA" id="ARBA00033748"/>
    </source>
</evidence>
<dbReference type="Gene3D" id="3.20.20.30">
    <property type="entry name" value="Luciferase-like domain"/>
    <property type="match status" value="1"/>
</dbReference>
<feature type="binding site" evidence="6">
    <location>
        <position position="105"/>
    </location>
    <ligand>
        <name>FMN</name>
        <dbReference type="ChEBI" id="CHEBI:58210"/>
    </ligand>
</feature>
<dbReference type="SUPFAM" id="SSF51679">
    <property type="entry name" value="Bacterial luciferase-like"/>
    <property type="match status" value="1"/>
</dbReference>
<name>A0A9X3NMH0_9ACTN</name>
<keyword evidence="2 6" id="KW-0288">FMN</keyword>
<evidence type="ECO:0000256" key="1">
    <source>
        <dbReference type="ARBA" id="ARBA00022630"/>
    </source>
</evidence>
<protein>
    <submittedName>
        <fullName evidence="8">LLM class flavin-dependent oxidoreductase</fullName>
    </submittedName>
</protein>
<dbReference type="RefSeq" id="WP_270028555.1">
    <property type="nucleotide sequence ID" value="NZ_JAPDDP010000069.1"/>
</dbReference>
<dbReference type="Pfam" id="PF00296">
    <property type="entry name" value="Bac_luciferase"/>
    <property type="match status" value="1"/>
</dbReference>
<evidence type="ECO:0000259" key="7">
    <source>
        <dbReference type="Pfam" id="PF00296"/>
    </source>
</evidence>
<dbReference type="GO" id="GO:0004497">
    <property type="term" value="F:monooxygenase activity"/>
    <property type="evidence" value="ECO:0007669"/>
    <property type="project" value="UniProtKB-KW"/>
</dbReference>
<feature type="binding site" evidence="6">
    <location>
        <position position="230"/>
    </location>
    <ligand>
        <name>FMN</name>
        <dbReference type="ChEBI" id="CHEBI:58210"/>
    </ligand>
</feature>
<feature type="domain" description="Luciferase-like" evidence="7">
    <location>
        <begin position="31"/>
        <end position="389"/>
    </location>
</feature>
<feature type="binding site" evidence="6">
    <location>
        <position position="155"/>
    </location>
    <ligand>
        <name>FMN</name>
        <dbReference type="ChEBI" id="CHEBI:58210"/>
    </ligand>
</feature>